<organism evidence="2">
    <name type="scientific">Aphanomyces astaci</name>
    <name type="common">Crayfish plague agent</name>
    <dbReference type="NCBI Taxonomy" id="112090"/>
    <lineage>
        <taxon>Eukaryota</taxon>
        <taxon>Sar</taxon>
        <taxon>Stramenopiles</taxon>
        <taxon>Oomycota</taxon>
        <taxon>Saprolegniomycetes</taxon>
        <taxon>Saprolegniales</taxon>
        <taxon>Verrucalvaceae</taxon>
        <taxon>Aphanomyces</taxon>
    </lineage>
</organism>
<proteinExistence type="predicted"/>
<evidence type="ECO:0000313" key="2">
    <source>
        <dbReference type="EMBL" id="ETV73002.1"/>
    </source>
</evidence>
<feature type="region of interest" description="Disordered" evidence="1">
    <location>
        <begin position="1"/>
        <end position="115"/>
    </location>
</feature>
<gene>
    <name evidence="2" type="ORF">H257_12047</name>
</gene>
<protein>
    <submittedName>
        <fullName evidence="2">Uncharacterized protein</fullName>
    </submittedName>
</protein>
<dbReference type="VEuPathDB" id="FungiDB:H257_12047"/>
<dbReference type="AlphaFoldDB" id="W4FZV0"/>
<reference evidence="2" key="1">
    <citation type="submission" date="2013-12" db="EMBL/GenBank/DDBJ databases">
        <title>The Genome Sequence of Aphanomyces astaci APO3.</title>
        <authorList>
            <consortium name="The Broad Institute Genomics Platform"/>
            <person name="Russ C."/>
            <person name="Tyler B."/>
            <person name="van West P."/>
            <person name="Dieguez-Uribeondo J."/>
            <person name="Young S.K."/>
            <person name="Zeng Q."/>
            <person name="Gargeya S."/>
            <person name="Fitzgerald M."/>
            <person name="Abouelleil A."/>
            <person name="Alvarado L."/>
            <person name="Chapman S.B."/>
            <person name="Gainer-Dewar J."/>
            <person name="Goldberg J."/>
            <person name="Griggs A."/>
            <person name="Gujja S."/>
            <person name="Hansen M."/>
            <person name="Howarth C."/>
            <person name="Imamovic A."/>
            <person name="Ireland A."/>
            <person name="Larimer J."/>
            <person name="McCowan C."/>
            <person name="Murphy C."/>
            <person name="Pearson M."/>
            <person name="Poon T.W."/>
            <person name="Priest M."/>
            <person name="Roberts A."/>
            <person name="Saif S."/>
            <person name="Shea T."/>
            <person name="Sykes S."/>
            <person name="Wortman J."/>
            <person name="Nusbaum C."/>
            <person name="Birren B."/>
        </authorList>
    </citation>
    <scope>NUCLEOTIDE SEQUENCE [LARGE SCALE GENOMIC DNA]</scope>
    <source>
        <strain evidence="2">APO3</strain>
    </source>
</reference>
<dbReference type="RefSeq" id="XP_009837451.1">
    <property type="nucleotide sequence ID" value="XM_009839149.1"/>
</dbReference>
<name>W4FZV0_APHAT</name>
<feature type="compositionally biased region" description="Polar residues" evidence="1">
    <location>
        <begin position="1"/>
        <end position="12"/>
    </location>
</feature>
<feature type="compositionally biased region" description="Basic and acidic residues" evidence="1">
    <location>
        <begin position="44"/>
        <end position="63"/>
    </location>
</feature>
<evidence type="ECO:0000256" key="1">
    <source>
        <dbReference type="SAM" id="MobiDB-lite"/>
    </source>
</evidence>
<dbReference type="EMBL" id="KI913151">
    <property type="protein sequence ID" value="ETV73002.1"/>
    <property type="molecule type" value="Genomic_DNA"/>
</dbReference>
<dbReference type="GeneID" id="20814043"/>
<sequence length="193" mass="21600">MSTDEQPTLTVRQSRRLAGVAPEYGLLDTRRLTHQSSTPEPAQLDDHTDLPTSSPERKREAEGSPHVSPSTNSPDTRPPPKKPALAPGADSAPEPLSPHAGIVQLPETPPWSKERPAACHNAYTEFTRDIVKKQELEALRFFQKAHDNRSRLLDDRETRLVEMAELAAQAAEAHEAYRQEQFKEALGYLQECY</sequence>
<accession>W4FZV0</accession>